<dbReference type="OrthoDB" id="6896758at2"/>
<comment type="caution">
    <text evidence="3">The sequence shown here is derived from an EMBL/GenBank/DDBJ whole genome shotgun (WGS) entry which is preliminary data.</text>
</comment>
<feature type="chain" id="PRO_5009777880" description="Outer membrane lipoprotein OprI" evidence="2">
    <location>
        <begin position="24"/>
        <end position="78"/>
    </location>
</feature>
<dbReference type="RefSeq" id="WP_048361789.1">
    <property type="nucleotide sequence ID" value="NZ_FNUD01000002.1"/>
</dbReference>
<gene>
    <name evidence="3" type="ORF">SAMN04489800_3298</name>
</gene>
<organism evidence="3 4">
    <name type="scientific">Pseudomonas deceptionensis</name>
    <dbReference type="NCBI Taxonomy" id="882211"/>
    <lineage>
        <taxon>Bacteria</taxon>
        <taxon>Pseudomonadati</taxon>
        <taxon>Pseudomonadota</taxon>
        <taxon>Gammaproteobacteria</taxon>
        <taxon>Pseudomonadales</taxon>
        <taxon>Pseudomonadaceae</taxon>
        <taxon>Pseudomonas</taxon>
    </lineage>
</organism>
<proteinExistence type="predicted"/>
<dbReference type="PATRIC" id="fig|882211.3.peg.4203"/>
<feature type="compositionally biased region" description="Low complexity" evidence="1">
    <location>
        <begin position="53"/>
        <end position="62"/>
    </location>
</feature>
<accession>A0A0J6J3K5</accession>
<feature type="signal peptide" evidence="2">
    <location>
        <begin position="1"/>
        <end position="23"/>
    </location>
</feature>
<reference evidence="3" key="1">
    <citation type="submission" date="2016-10" db="EMBL/GenBank/DDBJ databases">
        <authorList>
            <person name="Varghese N."/>
            <person name="Submissions S."/>
        </authorList>
    </citation>
    <scope>NUCLEOTIDE SEQUENCE [LARGE SCALE GENOMIC DNA]</scope>
    <source>
        <strain evidence="3">LMG 25555</strain>
    </source>
</reference>
<sequence>MRKCLSISLLALMLITTAGCSHQHEQEWNARLESAEDNAATARLHADEAYLKAEQAQQAADEANQRTRPTAPKVSPHR</sequence>
<dbReference type="InterPro" id="IPR021793">
    <property type="entry name" value="Oprl"/>
</dbReference>
<dbReference type="AlphaFoldDB" id="A0A0J6J3K5"/>
<protein>
    <recommendedName>
        <fullName evidence="5">Outer membrane lipoprotein OprI</fullName>
    </recommendedName>
</protein>
<name>A0A0J6J3K5_PSEDM</name>
<evidence type="ECO:0000256" key="2">
    <source>
        <dbReference type="SAM" id="SignalP"/>
    </source>
</evidence>
<dbReference type="Pfam" id="PF11839">
    <property type="entry name" value="Alanine_zipper"/>
    <property type="match status" value="1"/>
</dbReference>
<feature type="region of interest" description="Disordered" evidence="1">
    <location>
        <begin position="52"/>
        <end position="78"/>
    </location>
</feature>
<evidence type="ECO:0000313" key="4">
    <source>
        <dbReference type="Proteomes" id="UP000183613"/>
    </source>
</evidence>
<evidence type="ECO:0000256" key="1">
    <source>
        <dbReference type="SAM" id="MobiDB-lite"/>
    </source>
</evidence>
<evidence type="ECO:0008006" key="5">
    <source>
        <dbReference type="Google" id="ProtNLM"/>
    </source>
</evidence>
<dbReference type="Proteomes" id="UP000183613">
    <property type="component" value="Unassembled WGS sequence"/>
</dbReference>
<dbReference type="PROSITE" id="PS51257">
    <property type="entry name" value="PROKAR_LIPOPROTEIN"/>
    <property type="match status" value="1"/>
</dbReference>
<evidence type="ECO:0000313" key="3">
    <source>
        <dbReference type="EMBL" id="SEE97982.1"/>
    </source>
</evidence>
<keyword evidence="4" id="KW-1185">Reference proteome</keyword>
<dbReference type="NCBIfam" id="NF040598">
    <property type="entry name" value="Ala_zip_lipo"/>
    <property type="match status" value="1"/>
</dbReference>
<keyword evidence="2" id="KW-0732">Signal</keyword>
<dbReference type="EMBL" id="FNUD01000002">
    <property type="protein sequence ID" value="SEE97982.1"/>
    <property type="molecule type" value="Genomic_DNA"/>
</dbReference>